<comment type="caution">
    <text evidence="1">The sequence shown here is derived from an EMBL/GenBank/DDBJ whole genome shotgun (WGS) entry which is preliminary data.</text>
</comment>
<accession>A0A9P6L6J4</accession>
<reference evidence="1" key="2">
    <citation type="submission" date="2020-11" db="EMBL/GenBank/DDBJ databases">
        <authorList>
            <consortium name="DOE Joint Genome Institute"/>
            <person name="Kuo A."/>
            <person name="Miyauchi S."/>
            <person name="Kiss E."/>
            <person name="Drula E."/>
            <person name="Kohler A."/>
            <person name="Sanchez-Garcia M."/>
            <person name="Andreopoulos B."/>
            <person name="Barry K.W."/>
            <person name="Bonito G."/>
            <person name="Buee M."/>
            <person name="Carver A."/>
            <person name="Chen C."/>
            <person name="Cichocki N."/>
            <person name="Clum A."/>
            <person name="Culley D."/>
            <person name="Crous P.W."/>
            <person name="Fauchery L."/>
            <person name="Girlanda M."/>
            <person name="Hayes R."/>
            <person name="Keri Z."/>
            <person name="Labutti K."/>
            <person name="Lipzen A."/>
            <person name="Lombard V."/>
            <person name="Magnuson J."/>
            <person name="Maillard F."/>
            <person name="Morin E."/>
            <person name="Murat C."/>
            <person name="Nolan M."/>
            <person name="Ohm R."/>
            <person name="Pangilinan J."/>
            <person name="Pereira M."/>
            <person name="Perotto S."/>
            <person name="Peter M."/>
            <person name="Riley R."/>
            <person name="Sitrit Y."/>
            <person name="Stielow B."/>
            <person name="Szollosi G."/>
            <person name="Zifcakova L."/>
            <person name="Stursova M."/>
            <person name="Spatafora J.W."/>
            <person name="Tedersoo L."/>
            <person name="Vaario L.-M."/>
            <person name="Yamada A."/>
            <person name="Yan M."/>
            <person name="Wang P."/>
            <person name="Xu J."/>
            <person name="Bruns T."/>
            <person name="Baldrian P."/>
            <person name="Vilgalys R."/>
            <person name="Henrissat B."/>
            <person name="Grigoriev I.V."/>
            <person name="Hibbett D."/>
            <person name="Nagy L.G."/>
            <person name="Martin F.M."/>
        </authorList>
    </citation>
    <scope>NUCLEOTIDE SEQUENCE</scope>
    <source>
        <strain evidence="1">UH-Tt-Lm1</strain>
    </source>
</reference>
<protein>
    <submittedName>
        <fullName evidence="1">Uncharacterized protein</fullName>
    </submittedName>
</protein>
<dbReference type="EMBL" id="WIUZ02000007">
    <property type="protein sequence ID" value="KAF9784888.1"/>
    <property type="molecule type" value="Genomic_DNA"/>
</dbReference>
<dbReference type="AlphaFoldDB" id="A0A9P6L6J4"/>
<gene>
    <name evidence="1" type="ORF">BJ322DRAFT_1108366</name>
</gene>
<keyword evidence="2" id="KW-1185">Reference proteome</keyword>
<name>A0A9P6L6J4_9AGAM</name>
<proteinExistence type="predicted"/>
<reference evidence="1" key="1">
    <citation type="journal article" date="2020" name="Nat. Commun.">
        <title>Large-scale genome sequencing of mycorrhizal fungi provides insights into the early evolution of symbiotic traits.</title>
        <authorList>
            <person name="Miyauchi S."/>
            <person name="Kiss E."/>
            <person name="Kuo A."/>
            <person name="Drula E."/>
            <person name="Kohler A."/>
            <person name="Sanchez-Garcia M."/>
            <person name="Morin E."/>
            <person name="Andreopoulos B."/>
            <person name="Barry K.W."/>
            <person name="Bonito G."/>
            <person name="Buee M."/>
            <person name="Carver A."/>
            <person name="Chen C."/>
            <person name="Cichocki N."/>
            <person name="Clum A."/>
            <person name="Culley D."/>
            <person name="Crous P.W."/>
            <person name="Fauchery L."/>
            <person name="Girlanda M."/>
            <person name="Hayes R.D."/>
            <person name="Keri Z."/>
            <person name="LaButti K."/>
            <person name="Lipzen A."/>
            <person name="Lombard V."/>
            <person name="Magnuson J."/>
            <person name="Maillard F."/>
            <person name="Murat C."/>
            <person name="Nolan M."/>
            <person name="Ohm R.A."/>
            <person name="Pangilinan J."/>
            <person name="Pereira M.F."/>
            <person name="Perotto S."/>
            <person name="Peter M."/>
            <person name="Pfister S."/>
            <person name="Riley R."/>
            <person name="Sitrit Y."/>
            <person name="Stielow J.B."/>
            <person name="Szollosi G."/>
            <person name="Zifcakova L."/>
            <person name="Stursova M."/>
            <person name="Spatafora J.W."/>
            <person name="Tedersoo L."/>
            <person name="Vaario L.M."/>
            <person name="Yamada A."/>
            <person name="Yan M."/>
            <person name="Wang P."/>
            <person name="Xu J."/>
            <person name="Bruns T."/>
            <person name="Baldrian P."/>
            <person name="Vilgalys R."/>
            <person name="Dunand C."/>
            <person name="Henrissat B."/>
            <person name="Grigoriev I.V."/>
            <person name="Hibbett D."/>
            <person name="Nagy L.G."/>
            <person name="Martin F.M."/>
        </authorList>
    </citation>
    <scope>NUCLEOTIDE SEQUENCE</scope>
    <source>
        <strain evidence="1">UH-Tt-Lm1</strain>
    </source>
</reference>
<sequence length="96" mass="10474">MSLNAAATPFVSVSYKDDTPANIAQDNQVAVDFLTAHHAPPQFWDQAGYCQEHEIDSIYGRPKGHQSSIPEIVVLAPPCKDLPEHGVTIFGTQLND</sequence>
<evidence type="ECO:0000313" key="2">
    <source>
        <dbReference type="Proteomes" id="UP000736335"/>
    </source>
</evidence>
<organism evidence="1 2">
    <name type="scientific">Thelephora terrestris</name>
    <dbReference type="NCBI Taxonomy" id="56493"/>
    <lineage>
        <taxon>Eukaryota</taxon>
        <taxon>Fungi</taxon>
        <taxon>Dikarya</taxon>
        <taxon>Basidiomycota</taxon>
        <taxon>Agaricomycotina</taxon>
        <taxon>Agaricomycetes</taxon>
        <taxon>Thelephorales</taxon>
        <taxon>Thelephoraceae</taxon>
        <taxon>Thelephora</taxon>
    </lineage>
</organism>
<dbReference type="Proteomes" id="UP000736335">
    <property type="component" value="Unassembled WGS sequence"/>
</dbReference>
<evidence type="ECO:0000313" key="1">
    <source>
        <dbReference type="EMBL" id="KAF9784888.1"/>
    </source>
</evidence>